<feature type="region of interest" description="Disordered" evidence="5">
    <location>
        <begin position="1"/>
        <end position="87"/>
    </location>
</feature>
<dbReference type="InterPro" id="IPR018866">
    <property type="entry name" value="Znf-4CXXC_R1"/>
</dbReference>
<sequence>MTATSHSAASELPALTNGTTAQSSPSPLSRSPSLTPPPPASKGPTPTTTKAATKRKSEAAANNISTPKAKKSKKDQAEAPATEEKPEKGTYCHQCRTKCEPEGVIRCTRLRKYTKATPARACNLAWCERDLEKRYEIDPDAIRARGQNVSAAELEKHDADKEYVFSCPCCEDECQNSTCRKKKGLGPLGDIVKLAIQAGCTPLEIVQQTDAGTLPNGKSRGADDDESELSDLDAHQSPSKDAKTGKGKAKPSAKDAKGKGKAAATGKDAKTKAATAKDTKTKAKDAKAKEKEKEDKAKAKAKAIAEWVEPPVAPPFFNPVDTRMNCDEVEQRLYVREFMNRFRVLLNLPDRALGPLDNFDQALTEASVRTLAGALLDLIIADGGASHGIDFTVIESVEEKREELRSAYADLGRFAQIFREVADWLDLEMPPAVDTTRERNSRAVRALLELGVDEPTPSWAIDSGPSRRGASRIPQPSEVIRMLMALIDFVIHLEAVRQHMDPAVFNAYGDELRKNVQFNKEENARWEAEKKSLMAARVRCKTAEQTKANKVKFDDAQHQHNMRMREAYIIVNTVQQRKVMRFAPLGTDSDGRVYYALTPRLIHEERYRPSGWTKGVMVWGPSIEGQDSPDGLPWQVERWMYFNTADDTRQLGLWLAYMNRKQVKDMEKAAAAGNGDVNGVPKTPKGKANGVKANGTPAVNGTALDSRPVSRRTSTFEGKVKAKDEQDDDDNSDTESELSSAPSTRDDLLALLDPPGYTPSIEAVKDQYSLVMGVQQVAGMLEVLEWRGIR</sequence>
<keyword evidence="2" id="KW-0805">Transcription regulation</keyword>
<dbReference type="STRING" id="105984.A0A427XWI5"/>
<keyword evidence="8" id="KW-1185">Reference proteome</keyword>
<organism evidence="7 8">
    <name type="scientific">Apiotrichum porosum</name>
    <dbReference type="NCBI Taxonomy" id="105984"/>
    <lineage>
        <taxon>Eukaryota</taxon>
        <taxon>Fungi</taxon>
        <taxon>Dikarya</taxon>
        <taxon>Basidiomycota</taxon>
        <taxon>Agaricomycotina</taxon>
        <taxon>Tremellomycetes</taxon>
        <taxon>Trichosporonales</taxon>
        <taxon>Trichosporonaceae</taxon>
        <taxon>Apiotrichum</taxon>
    </lineage>
</organism>
<feature type="region of interest" description="Disordered" evidence="5">
    <location>
        <begin position="672"/>
        <end position="753"/>
    </location>
</feature>
<feature type="domain" description="Zinc-finger" evidence="6">
    <location>
        <begin position="86"/>
        <end position="201"/>
    </location>
</feature>
<dbReference type="Pfam" id="PF10497">
    <property type="entry name" value="zf-4CXXC_R1"/>
    <property type="match status" value="1"/>
</dbReference>
<name>A0A427XWI5_9TREE</name>
<feature type="region of interest" description="Disordered" evidence="5">
    <location>
        <begin position="211"/>
        <end position="296"/>
    </location>
</feature>
<keyword evidence="4" id="KW-0539">Nucleus</keyword>
<protein>
    <recommendedName>
        <fullName evidence="6">Zinc-finger domain-containing protein</fullName>
    </recommendedName>
</protein>
<dbReference type="GO" id="GO:0005634">
    <property type="term" value="C:nucleus"/>
    <property type="evidence" value="ECO:0007669"/>
    <property type="project" value="UniProtKB-SubCell"/>
</dbReference>
<evidence type="ECO:0000256" key="4">
    <source>
        <dbReference type="ARBA" id="ARBA00023242"/>
    </source>
</evidence>
<evidence type="ECO:0000313" key="7">
    <source>
        <dbReference type="EMBL" id="RSH83085.1"/>
    </source>
</evidence>
<evidence type="ECO:0000313" key="8">
    <source>
        <dbReference type="Proteomes" id="UP000279236"/>
    </source>
</evidence>
<evidence type="ECO:0000256" key="2">
    <source>
        <dbReference type="ARBA" id="ARBA00023015"/>
    </source>
</evidence>
<dbReference type="OrthoDB" id="298344at2759"/>
<dbReference type="AlphaFoldDB" id="A0A427XWI5"/>
<dbReference type="RefSeq" id="XP_028477037.1">
    <property type="nucleotide sequence ID" value="XM_028622145.1"/>
</dbReference>
<feature type="compositionally biased region" description="Basic and acidic residues" evidence="5">
    <location>
        <begin position="74"/>
        <end position="87"/>
    </location>
</feature>
<gene>
    <name evidence="7" type="ORF">EHS24_006742</name>
</gene>
<proteinExistence type="predicted"/>
<feature type="compositionally biased region" description="Acidic residues" evidence="5">
    <location>
        <begin position="725"/>
        <end position="736"/>
    </location>
</feature>
<evidence type="ECO:0000256" key="3">
    <source>
        <dbReference type="ARBA" id="ARBA00023163"/>
    </source>
</evidence>
<accession>A0A427XWI5</accession>
<feature type="compositionally biased region" description="Basic and acidic residues" evidence="5">
    <location>
        <begin position="232"/>
        <end position="244"/>
    </location>
</feature>
<dbReference type="GeneID" id="39591285"/>
<comment type="subcellular location">
    <subcellularLocation>
        <location evidence="1">Nucleus</location>
    </subcellularLocation>
</comment>
<feature type="compositionally biased region" description="Basic and acidic residues" evidence="5">
    <location>
        <begin position="267"/>
        <end position="296"/>
    </location>
</feature>
<feature type="compositionally biased region" description="Low complexity" evidence="5">
    <location>
        <begin position="20"/>
        <end position="33"/>
    </location>
</feature>
<evidence type="ECO:0000256" key="5">
    <source>
        <dbReference type="SAM" id="MobiDB-lite"/>
    </source>
</evidence>
<comment type="caution">
    <text evidence="7">The sequence shown here is derived from an EMBL/GenBank/DDBJ whole genome shotgun (WGS) entry which is preliminary data.</text>
</comment>
<dbReference type="EMBL" id="RSCE01000004">
    <property type="protein sequence ID" value="RSH83085.1"/>
    <property type="molecule type" value="Genomic_DNA"/>
</dbReference>
<keyword evidence="3" id="KW-0804">Transcription</keyword>
<reference evidence="7 8" key="1">
    <citation type="submission" date="2018-11" db="EMBL/GenBank/DDBJ databases">
        <title>Genome sequence of Apiotrichum porosum DSM 27194.</title>
        <authorList>
            <person name="Aliyu H."/>
            <person name="Gorte O."/>
            <person name="Ochsenreither K."/>
        </authorList>
    </citation>
    <scope>NUCLEOTIDE SEQUENCE [LARGE SCALE GENOMIC DNA]</scope>
    <source>
        <strain evidence="7 8">DSM 27194</strain>
    </source>
</reference>
<evidence type="ECO:0000256" key="1">
    <source>
        <dbReference type="ARBA" id="ARBA00004123"/>
    </source>
</evidence>
<feature type="compositionally biased region" description="Low complexity" evidence="5">
    <location>
        <begin position="42"/>
        <end position="51"/>
    </location>
</feature>
<evidence type="ECO:0000259" key="6">
    <source>
        <dbReference type="Pfam" id="PF10497"/>
    </source>
</evidence>
<dbReference type="Proteomes" id="UP000279236">
    <property type="component" value="Unassembled WGS sequence"/>
</dbReference>